<dbReference type="OrthoDB" id="5917664at2759"/>
<evidence type="ECO:0000256" key="1">
    <source>
        <dbReference type="SAM" id="Phobius"/>
    </source>
</evidence>
<dbReference type="EMBL" id="JYDJ01000739">
    <property type="protein sequence ID" value="KRX33665.1"/>
    <property type="molecule type" value="Genomic_DNA"/>
</dbReference>
<evidence type="ECO:0000313" key="2">
    <source>
        <dbReference type="EMBL" id="KRX33665.1"/>
    </source>
</evidence>
<accession>A0A0V0T3R9</accession>
<reference evidence="2 3" key="1">
    <citation type="submission" date="2015-01" db="EMBL/GenBank/DDBJ databases">
        <title>Evolution of Trichinella species and genotypes.</title>
        <authorList>
            <person name="Korhonen P.K."/>
            <person name="Edoardo P."/>
            <person name="Giuseppe L.R."/>
            <person name="Gasser R.B."/>
        </authorList>
    </citation>
    <scope>NUCLEOTIDE SEQUENCE [LARGE SCALE GENOMIC DNA]</scope>
    <source>
        <strain evidence="2">ISS417</strain>
    </source>
</reference>
<sequence length="134" mass="14339">MQSILAGNKHLGSLISDIDGISAIQSRQSFSMLCGSGVSQSIPLRHSVCNIRLALTRNGDRYPNGSKIFITTLNILLFVICWPGFATEATGKVIMSSLLSHKIPSAIFALLSDTTSSAGSDRNTEGSLLDHFVK</sequence>
<feature type="transmembrane region" description="Helical" evidence="1">
    <location>
        <begin position="68"/>
        <end position="86"/>
    </location>
</feature>
<dbReference type="Proteomes" id="UP000055048">
    <property type="component" value="Unassembled WGS sequence"/>
</dbReference>
<organism evidence="2 3">
    <name type="scientific">Trichinella murrelli</name>
    <dbReference type="NCBI Taxonomy" id="144512"/>
    <lineage>
        <taxon>Eukaryota</taxon>
        <taxon>Metazoa</taxon>
        <taxon>Ecdysozoa</taxon>
        <taxon>Nematoda</taxon>
        <taxon>Enoplea</taxon>
        <taxon>Dorylaimia</taxon>
        <taxon>Trichinellida</taxon>
        <taxon>Trichinellidae</taxon>
        <taxon>Trichinella</taxon>
    </lineage>
</organism>
<dbReference type="AlphaFoldDB" id="A0A0V0T3R9"/>
<keyword evidence="1" id="KW-0812">Transmembrane</keyword>
<protein>
    <submittedName>
        <fullName evidence="2">Uncharacterized protein</fullName>
    </submittedName>
</protein>
<evidence type="ECO:0000313" key="3">
    <source>
        <dbReference type="Proteomes" id="UP000055048"/>
    </source>
</evidence>
<gene>
    <name evidence="2" type="ORF">T05_3289</name>
</gene>
<keyword evidence="3" id="KW-1185">Reference proteome</keyword>
<keyword evidence="1" id="KW-0472">Membrane</keyword>
<proteinExistence type="predicted"/>
<name>A0A0V0T3R9_9BILA</name>
<keyword evidence="1" id="KW-1133">Transmembrane helix</keyword>
<comment type="caution">
    <text evidence="2">The sequence shown here is derived from an EMBL/GenBank/DDBJ whole genome shotgun (WGS) entry which is preliminary data.</text>
</comment>